<evidence type="ECO:0000313" key="15">
    <source>
        <dbReference type="EMBL" id="SHM39483.1"/>
    </source>
</evidence>
<dbReference type="EMBL" id="LT670847">
    <property type="protein sequence ID" value="SHM39483.1"/>
    <property type="molecule type" value="Genomic_DNA"/>
</dbReference>
<evidence type="ECO:0000256" key="9">
    <source>
        <dbReference type="ARBA" id="ARBA00022975"/>
    </source>
</evidence>
<dbReference type="FunFam" id="3.20.20.70:FF:000028">
    <property type="entry name" value="Dihydroorotate dehydrogenase (quinone)"/>
    <property type="match status" value="1"/>
</dbReference>
<dbReference type="EC" id="1.3.5.2" evidence="13"/>
<dbReference type="STRING" id="29571.SAMN05878437_2729"/>
<dbReference type="Pfam" id="PF01180">
    <property type="entry name" value="DHO_dh"/>
    <property type="match status" value="1"/>
</dbReference>
<feature type="binding site" evidence="13">
    <location>
        <position position="171"/>
    </location>
    <ligand>
        <name>FMN</name>
        <dbReference type="ChEBI" id="CHEBI:58210"/>
    </ligand>
</feature>
<dbReference type="PROSITE" id="PS00911">
    <property type="entry name" value="DHODEHASE_1"/>
    <property type="match status" value="1"/>
</dbReference>
<feature type="binding site" evidence="13">
    <location>
        <position position="267"/>
    </location>
    <ligand>
        <name>FMN</name>
        <dbReference type="ChEBI" id="CHEBI:58210"/>
    </ligand>
</feature>
<comment type="subcellular location">
    <subcellularLocation>
        <location evidence="2 13">Cell membrane</location>
        <topology evidence="2 13">Peripheral membrane protein</topology>
    </subcellularLocation>
</comment>
<dbReference type="NCBIfam" id="NF003644">
    <property type="entry name" value="PRK05286.1-1"/>
    <property type="match status" value="1"/>
</dbReference>
<comment type="subunit">
    <text evidence="5 13">Monomer.</text>
</comment>
<dbReference type="FunCoup" id="A0A1M7IFX7">
    <property type="interactions" value="554"/>
</dbReference>
<feature type="binding site" evidence="13">
    <location>
        <position position="244"/>
    </location>
    <ligand>
        <name>FMN</name>
        <dbReference type="ChEBI" id="CHEBI:58210"/>
    </ligand>
</feature>
<keyword evidence="16" id="KW-1185">Reference proteome</keyword>
<keyword evidence="7 13" id="KW-0285">Flavoprotein</keyword>
<dbReference type="OrthoDB" id="9802377at2"/>
<feature type="binding site" evidence="13">
    <location>
        <position position="138"/>
    </location>
    <ligand>
        <name>FMN</name>
        <dbReference type="ChEBI" id="CHEBI:58210"/>
    </ligand>
</feature>
<protein>
    <recommendedName>
        <fullName evidence="13">Dihydroorotate dehydrogenase (quinone)</fullName>
        <ecNumber evidence="13">1.3.5.2</ecNumber>
    </recommendedName>
    <alternativeName>
        <fullName evidence="13">DHOdehase</fullName>
        <shortName evidence="13">DHOD</shortName>
        <shortName evidence="13">DHODase</shortName>
    </alternativeName>
    <alternativeName>
        <fullName evidence="13">Dihydroorotate oxidase</fullName>
    </alternativeName>
</protein>
<comment type="catalytic activity">
    <reaction evidence="12 13">
        <text>(S)-dihydroorotate + a quinone = orotate + a quinol</text>
        <dbReference type="Rhea" id="RHEA:30187"/>
        <dbReference type="ChEBI" id="CHEBI:24646"/>
        <dbReference type="ChEBI" id="CHEBI:30839"/>
        <dbReference type="ChEBI" id="CHEBI:30864"/>
        <dbReference type="ChEBI" id="CHEBI:132124"/>
        <dbReference type="EC" id="1.3.5.2"/>
    </reaction>
</comment>
<dbReference type="PIRSF" id="PIRSF000164">
    <property type="entry name" value="DHO_oxidase"/>
    <property type="match status" value="1"/>
</dbReference>
<feature type="binding site" evidence="13">
    <location>
        <position position="176"/>
    </location>
    <ligand>
        <name>substrate</name>
    </ligand>
</feature>
<feature type="binding site" evidence="13">
    <location>
        <position position="216"/>
    </location>
    <ligand>
        <name>FMN</name>
        <dbReference type="ChEBI" id="CHEBI:58210"/>
    </ligand>
</feature>
<evidence type="ECO:0000256" key="2">
    <source>
        <dbReference type="ARBA" id="ARBA00004202"/>
    </source>
</evidence>
<dbReference type="HAMAP" id="MF_00225">
    <property type="entry name" value="DHO_dh_type2"/>
    <property type="match status" value="1"/>
</dbReference>
<dbReference type="InParanoid" id="A0A1M7IFX7"/>
<feature type="active site" description="Nucleophile" evidence="13">
    <location>
        <position position="174"/>
    </location>
</feature>
<evidence type="ECO:0000259" key="14">
    <source>
        <dbReference type="Pfam" id="PF01180"/>
    </source>
</evidence>
<dbReference type="NCBIfam" id="TIGR01036">
    <property type="entry name" value="pyrD_sub2"/>
    <property type="match status" value="1"/>
</dbReference>
<dbReference type="GO" id="GO:0005737">
    <property type="term" value="C:cytoplasm"/>
    <property type="evidence" value="ECO:0007669"/>
    <property type="project" value="InterPro"/>
</dbReference>
<dbReference type="PANTHER" id="PTHR48109:SF4">
    <property type="entry name" value="DIHYDROOROTATE DEHYDROGENASE (QUINONE), MITOCHONDRIAL"/>
    <property type="match status" value="1"/>
</dbReference>
<dbReference type="InterPro" id="IPR012135">
    <property type="entry name" value="Dihydroorotate_DH_1_2"/>
</dbReference>
<feature type="binding site" evidence="13">
    <location>
        <position position="171"/>
    </location>
    <ligand>
        <name>substrate</name>
    </ligand>
</feature>
<dbReference type="PANTHER" id="PTHR48109">
    <property type="entry name" value="DIHYDROOROTATE DEHYDROGENASE (QUINONE), MITOCHONDRIAL-RELATED"/>
    <property type="match status" value="1"/>
</dbReference>
<evidence type="ECO:0000256" key="12">
    <source>
        <dbReference type="ARBA" id="ARBA00048639"/>
    </source>
</evidence>
<feature type="binding site" evidence="13">
    <location>
        <begin position="61"/>
        <end position="65"/>
    </location>
    <ligand>
        <name>FMN</name>
        <dbReference type="ChEBI" id="CHEBI:58210"/>
    </ligand>
</feature>
<dbReference type="UniPathway" id="UPA00070">
    <property type="reaction ID" value="UER00946"/>
</dbReference>
<feature type="binding site" evidence="13">
    <location>
        <position position="85"/>
    </location>
    <ligand>
        <name>FMN</name>
        <dbReference type="ChEBI" id="CHEBI:58210"/>
    </ligand>
</feature>
<dbReference type="AlphaFoldDB" id="A0A1M7IFX7"/>
<dbReference type="Gene3D" id="3.20.20.70">
    <property type="entry name" value="Aldolase class I"/>
    <property type="match status" value="1"/>
</dbReference>
<evidence type="ECO:0000256" key="3">
    <source>
        <dbReference type="ARBA" id="ARBA00005161"/>
    </source>
</evidence>
<evidence type="ECO:0000256" key="5">
    <source>
        <dbReference type="ARBA" id="ARBA00011245"/>
    </source>
</evidence>
<organism evidence="15 16">
    <name type="scientific">Vreelandella subglaciescola</name>
    <dbReference type="NCBI Taxonomy" id="29571"/>
    <lineage>
        <taxon>Bacteria</taxon>
        <taxon>Pseudomonadati</taxon>
        <taxon>Pseudomonadota</taxon>
        <taxon>Gammaproteobacteria</taxon>
        <taxon>Oceanospirillales</taxon>
        <taxon>Halomonadaceae</taxon>
        <taxon>Vreelandella</taxon>
    </lineage>
</organism>
<feature type="binding site" evidence="13">
    <location>
        <position position="65"/>
    </location>
    <ligand>
        <name>substrate</name>
    </ligand>
</feature>
<dbReference type="InterPro" id="IPR013785">
    <property type="entry name" value="Aldolase_TIM"/>
</dbReference>
<evidence type="ECO:0000313" key="16">
    <source>
        <dbReference type="Proteomes" id="UP000190911"/>
    </source>
</evidence>
<dbReference type="GO" id="GO:0005886">
    <property type="term" value="C:plasma membrane"/>
    <property type="evidence" value="ECO:0007669"/>
    <property type="project" value="UniProtKB-SubCell"/>
</dbReference>
<dbReference type="RefSeq" id="WP_079554465.1">
    <property type="nucleotide sequence ID" value="NZ_LT670847.1"/>
</dbReference>
<comment type="pathway">
    <text evidence="3 13">Pyrimidine metabolism; UMP biosynthesis via de novo pathway; orotate from (S)-dihydroorotate (quinone route): step 1/1.</text>
</comment>
<sequence>MYHFARPLFFRLDPEAAHTAALKSLDWLHRVGGVRRLAGTAVDDPVELLGLTFRNRVGLAAGLDKNADHLDALGALGFGFVEVGTVTPRAQPGNPKPRLFRLAGHDAIINRFGFNNHGVAHLVEQVKKRHFGGVVGINIGKNLTTAVENAVDDYLLCLDAVHPHADYVTVNISSPNTPGLRTLQFGEQLDALLAPIRTRGNELNTTHGRRVPLLVKIAPDMQDDEVELVAQSIARNGFDGVIATNTTISREAVQGDPQAEEAGGLSGKPVFEASNRVIRQLRKHLPEIVIIGVGGIDSGAAAREKIAAGADLVQLYSGLIYQGPALVGECAKALAELARTKKPAE</sequence>
<comment type="cofactor">
    <cofactor evidence="13">
        <name>FMN</name>
        <dbReference type="ChEBI" id="CHEBI:58210"/>
    </cofactor>
    <text evidence="13">Binds 1 FMN per subunit.</text>
</comment>
<keyword evidence="11 13" id="KW-0472">Membrane</keyword>
<feature type="domain" description="Dihydroorotate dehydrogenase catalytic" evidence="14">
    <location>
        <begin position="46"/>
        <end position="336"/>
    </location>
</feature>
<feature type="binding site" evidence="13">
    <location>
        <position position="295"/>
    </location>
    <ligand>
        <name>FMN</name>
        <dbReference type="ChEBI" id="CHEBI:58210"/>
    </ligand>
</feature>
<keyword evidence="8 13" id="KW-0288">FMN</keyword>
<proteinExistence type="inferred from homology"/>
<name>A0A1M7IFX7_9GAMM</name>
<dbReference type="InterPro" id="IPR001295">
    <property type="entry name" value="Dihydroorotate_DH_CS"/>
</dbReference>
<feature type="binding site" evidence="13">
    <location>
        <begin position="316"/>
        <end position="317"/>
    </location>
    <ligand>
        <name>FMN</name>
        <dbReference type="ChEBI" id="CHEBI:58210"/>
    </ligand>
</feature>
<dbReference type="GO" id="GO:0044205">
    <property type="term" value="P:'de novo' UMP biosynthetic process"/>
    <property type="evidence" value="ECO:0007669"/>
    <property type="project" value="UniProtKB-UniRule"/>
</dbReference>
<evidence type="ECO:0000256" key="11">
    <source>
        <dbReference type="ARBA" id="ARBA00023136"/>
    </source>
</evidence>
<dbReference type="Proteomes" id="UP000190911">
    <property type="component" value="Chromosome I"/>
</dbReference>
<gene>
    <name evidence="13" type="primary">pyrD</name>
    <name evidence="15" type="ORF">SAMN05878437_2729</name>
</gene>
<keyword evidence="6 13" id="KW-1003">Cell membrane</keyword>
<evidence type="ECO:0000256" key="13">
    <source>
        <dbReference type="HAMAP-Rule" id="MF_00225"/>
    </source>
</evidence>
<accession>A0A1M7IFX7</accession>
<dbReference type="NCBIfam" id="NF003652">
    <property type="entry name" value="PRK05286.2-5"/>
    <property type="match status" value="1"/>
</dbReference>
<evidence type="ECO:0000256" key="10">
    <source>
        <dbReference type="ARBA" id="ARBA00023002"/>
    </source>
</evidence>
<dbReference type="InterPro" id="IPR005720">
    <property type="entry name" value="Dihydroorotate_DH_cat"/>
</dbReference>
<evidence type="ECO:0000256" key="8">
    <source>
        <dbReference type="ARBA" id="ARBA00022643"/>
    </source>
</evidence>
<comment type="function">
    <text evidence="1 13">Catalyzes the conversion of dihydroorotate to orotate with quinone as electron acceptor.</text>
</comment>
<dbReference type="PROSITE" id="PS00912">
    <property type="entry name" value="DHODEHASE_2"/>
    <property type="match status" value="1"/>
</dbReference>
<dbReference type="InterPro" id="IPR005719">
    <property type="entry name" value="Dihydroorotate_DH_2"/>
</dbReference>
<evidence type="ECO:0000256" key="6">
    <source>
        <dbReference type="ARBA" id="ARBA00022475"/>
    </source>
</evidence>
<dbReference type="GO" id="GO:0106430">
    <property type="term" value="F:dihydroorotate dehydrogenase (quinone) activity"/>
    <property type="evidence" value="ECO:0007669"/>
    <property type="project" value="UniProtKB-EC"/>
</dbReference>
<dbReference type="SUPFAM" id="SSF51395">
    <property type="entry name" value="FMN-linked oxidoreductases"/>
    <property type="match status" value="1"/>
</dbReference>
<evidence type="ECO:0000256" key="1">
    <source>
        <dbReference type="ARBA" id="ARBA00003125"/>
    </source>
</evidence>
<keyword evidence="9 13" id="KW-0665">Pyrimidine biosynthesis</keyword>
<feature type="binding site" evidence="13">
    <location>
        <begin position="110"/>
        <end position="114"/>
    </location>
    <ligand>
        <name>substrate</name>
    </ligand>
</feature>
<dbReference type="CDD" id="cd04738">
    <property type="entry name" value="DHOD_2_like"/>
    <property type="match status" value="1"/>
</dbReference>
<evidence type="ECO:0000256" key="7">
    <source>
        <dbReference type="ARBA" id="ARBA00022630"/>
    </source>
</evidence>
<reference evidence="15 16" key="1">
    <citation type="submission" date="2016-11" db="EMBL/GenBank/DDBJ databases">
        <authorList>
            <person name="Jaros S."/>
            <person name="Januszkiewicz K."/>
            <person name="Wedrychowicz H."/>
        </authorList>
    </citation>
    <scope>NUCLEOTIDE SEQUENCE [LARGE SCALE GENOMIC DNA]</scope>
    <source>
        <strain evidence="15 16">ACAM 12</strain>
    </source>
</reference>
<evidence type="ECO:0000256" key="4">
    <source>
        <dbReference type="ARBA" id="ARBA00005359"/>
    </source>
</evidence>
<keyword evidence="10 13" id="KW-0560">Oxidoreductase</keyword>
<dbReference type="InterPro" id="IPR050074">
    <property type="entry name" value="DHO_dehydrogenase"/>
</dbReference>
<feature type="binding site" evidence="13">
    <location>
        <begin position="245"/>
        <end position="246"/>
    </location>
    <ligand>
        <name>substrate</name>
    </ligand>
</feature>
<dbReference type="NCBIfam" id="NF003645">
    <property type="entry name" value="PRK05286.1-2"/>
    <property type="match status" value="1"/>
</dbReference>
<comment type="similarity">
    <text evidence="4 13">Belongs to the dihydroorotate dehydrogenase family. Type 2 subfamily.</text>
</comment>
<dbReference type="NCBIfam" id="NF003646">
    <property type="entry name" value="PRK05286.1-4"/>
    <property type="match status" value="1"/>
</dbReference>
<dbReference type="GO" id="GO:0006207">
    <property type="term" value="P:'de novo' pyrimidine nucleobase biosynthetic process"/>
    <property type="evidence" value="ECO:0007669"/>
    <property type="project" value="UniProtKB-UniRule"/>
</dbReference>